<reference evidence="3 4" key="1">
    <citation type="journal article" date="2014" name="Nat. Commun.">
        <title>Klebsormidium flaccidum genome reveals primary factors for plant terrestrial adaptation.</title>
        <authorList>
            <person name="Hori K."/>
            <person name="Maruyama F."/>
            <person name="Fujisawa T."/>
            <person name="Togashi T."/>
            <person name="Yamamoto N."/>
            <person name="Seo M."/>
            <person name="Sato S."/>
            <person name="Yamada T."/>
            <person name="Mori H."/>
            <person name="Tajima N."/>
            <person name="Moriyama T."/>
            <person name="Ikeuchi M."/>
            <person name="Watanabe M."/>
            <person name="Wada H."/>
            <person name="Kobayashi K."/>
            <person name="Saito M."/>
            <person name="Masuda T."/>
            <person name="Sasaki-Sekimoto Y."/>
            <person name="Mashiguchi K."/>
            <person name="Awai K."/>
            <person name="Shimojima M."/>
            <person name="Masuda S."/>
            <person name="Iwai M."/>
            <person name="Nobusawa T."/>
            <person name="Narise T."/>
            <person name="Kondo S."/>
            <person name="Saito H."/>
            <person name="Sato R."/>
            <person name="Murakawa M."/>
            <person name="Ihara Y."/>
            <person name="Oshima-Yamada Y."/>
            <person name="Ohtaka K."/>
            <person name="Satoh M."/>
            <person name="Sonobe K."/>
            <person name="Ishii M."/>
            <person name="Ohtani R."/>
            <person name="Kanamori-Sato M."/>
            <person name="Honoki R."/>
            <person name="Miyazaki D."/>
            <person name="Mochizuki H."/>
            <person name="Umetsu J."/>
            <person name="Higashi K."/>
            <person name="Shibata D."/>
            <person name="Kamiya Y."/>
            <person name="Sato N."/>
            <person name="Nakamura Y."/>
            <person name="Tabata S."/>
            <person name="Ida S."/>
            <person name="Kurokawa K."/>
            <person name="Ohta H."/>
        </authorList>
    </citation>
    <scope>NUCLEOTIDE SEQUENCE [LARGE SCALE GENOMIC DNA]</scope>
    <source>
        <strain evidence="3 4">NIES-2285</strain>
    </source>
</reference>
<proteinExistence type="predicted"/>
<evidence type="ECO:0000256" key="1">
    <source>
        <dbReference type="ARBA" id="ARBA00022801"/>
    </source>
</evidence>
<dbReference type="GO" id="GO:0004407">
    <property type="term" value="F:histone deacetylase activity"/>
    <property type="evidence" value="ECO:0000318"/>
    <property type="project" value="GO_Central"/>
</dbReference>
<dbReference type="Proteomes" id="UP000054558">
    <property type="component" value="Unassembled WGS sequence"/>
</dbReference>
<dbReference type="OMA" id="DGFCIFN"/>
<dbReference type="Gene3D" id="3.40.800.20">
    <property type="entry name" value="Histone deacetylase domain"/>
    <property type="match status" value="1"/>
</dbReference>
<dbReference type="PANTHER" id="PTHR10625">
    <property type="entry name" value="HISTONE DEACETYLASE HDAC1-RELATED"/>
    <property type="match status" value="1"/>
</dbReference>
<keyword evidence="4" id="KW-1185">Reference proteome</keyword>
<dbReference type="InterPro" id="IPR044150">
    <property type="entry name" value="HDAC_classIV"/>
</dbReference>
<gene>
    <name evidence="3" type="ORF">KFL_003280180</name>
</gene>
<name>A0A1Y1I7W1_KLENI</name>
<protein>
    <submittedName>
        <fullName evidence="3">Histone deacetylase</fullName>
    </submittedName>
</protein>
<evidence type="ECO:0000259" key="2">
    <source>
        <dbReference type="Pfam" id="PF00850"/>
    </source>
</evidence>
<dbReference type="SUPFAM" id="SSF52768">
    <property type="entry name" value="Arginase/deacetylase"/>
    <property type="match status" value="1"/>
</dbReference>
<dbReference type="InterPro" id="IPR023801">
    <property type="entry name" value="His_deacetylse_dom"/>
</dbReference>
<dbReference type="InterPro" id="IPR000286">
    <property type="entry name" value="HDACs"/>
</dbReference>
<accession>A0A1Y1I7W1</accession>
<evidence type="ECO:0000313" key="4">
    <source>
        <dbReference type="Proteomes" id="UP000054558"/>
    </source>
</evidence>
<sequence length="364" mass="39893">MCVSSCKASRRRVCTLQGSAIRGHQFAEQAGGREHKFDPALLLSGLTRQFSTFTRNEAGLPVVWHPAYSAPLLPSSHRFPMKIFQTIYDRLLETKVVRPEQVHIPVELPSMEQMSLVHDPEYVREFCEGTLSAASLRRIGLPWSPVLVTRTLAEVAGTLLTAELALEYGLACNTAGGTHHAFRDFGSGFCIINDLAVTSAVLLERGAVSRVLIVDLDVHQGDGTAAILAHEPRVFTMSVHAASNFPAKKQRSDLDVPLPDGLADEEYLAVVADHLPRVLTDFRPDLVLYDAGVDPHKDDSLGRLSLTDAGLFQRERMVFDTCLAFGVPVAAYVGGGYSTDLDVLAARHCFLHQAATEVYAHHHF</sequence>
<keyword evidence="1" id="KW-0378">Hydrolase</keyword>
<dbReference type="EMBL" id="DF237277">
    <property type="protein sequence ID" value="GAQ87064.1"/>
    <property type="molecule type" value="Genomic_DNA"/>
</dbReference>
<dbReference type="PRINTS" id="PR01270">
    <property type="entry name" value="HDASUPER"/>
</dbReference>
<dbReference type="AlphaFoldDB" id="A0A1Y1I7W1"/>
<feature type="domain" description="Histone deacetylase" evidence="2">
    <location>
        <begin position="82"/>
        <end position="340"/>
    </location>
</feature>
<dbReference type="OrthoDB" id="437693at2759"/>
<dbReference type="PANTHER" id="PTHR10625:SF32">
    <property type="entry name" value="HISTONE DEACETYLASE"/>
    <property type="match status" value="1"/>
</dbReference>
<dbReference type="Pfam" id="PF00850">
    <property type="entry name" value="Hist_deacetyl"/>
    <property type="match status" value="1"/>
</dbReference>
<dbReference type="STRING" id="105231.A0A1Y1I7W1"/>
<evidence type="ECO:0000313" key="3">
    <source>
        <dbReference type="EMBL" id="GAQ87064.1"/>
    </source>
</evidence>
<dbReference type="GO" id="GO:0040029">
    <property type="term" value="P:epigenetic regulation of gene expression"/>
    <property type="evidence" value="ECO:0000318"/>
    <property type="project" value="GO_Central"/>
</dbReference>
<dbReference type="InterPro" id="IPR023696">
    <property type="entry name" value="Ureohydrolase_dom_sf"/>
</dbReference>
<organism evidence="3 4">
    <name type="scientific">Klebsormidium nitens</name>
    <name type="common">Green alga</name>
    <name type="synonym">Ulothrix nitens</name>
    <dbReference type="NCBI Taxonomy" id="105231"/>
    <lineage>
        <taxon>Eukaryota</taxon>
        <taxon>Viridiplantae</taxon>
        <taxon>Streptophyta</taxon>
        <taxon>Klebsormidiophyceae</taxon>
        <taxon>Klebsormidiales</taxon>
        <taxon>Klebsormidiaceae</taxon>
        <taxon>Klebsormidium</taxon>
    </lineage>
</organism>
<dbReference type="CDD" id="cd09993">
    <property type="entry name" value="HDAC_classIV"/>
    <property type="match status" value="1"/>
</dbReference>
<dbReference type="InterPro" id="IPR037138">
    <property type="entry name" value="His_deacetylse_dom_sf"/>
</dbReference>
<dbReference type="GO" id="GO:0016787">
    <property type="term" value="F:hydrolase activity"/>
    <property type="evidence" value="ECO:0007669"/>
    <property type="project" value="UniProtKB-KW"/>
</dbReference>